<feature type="domain" description="CN hydrolase" evidence="3">
    <location>
        <begin position="1"/>
        <end position="258"/>
    </location>
</feature>
<dbReference type="InterPro" id="IPR045254">
    <property type="entry name" value="Nit1/2_C-N_Hydrolase"/>
</dbReference>
<dbReference type="RefSeq" id="WP_184152791.1">
    <property type="nucleotide sequence ID" value="NZ_JACHFM010000004.1"/>
</dbReference>
<reference evidence="4 5" key="1">
    <citation type="submission" date="2020-08" db="EMBL/GenBank/DDBJ databases">
        <title>Genomic Encyclopedia of Type Strains, Phase IV (KMG-IV): sequencing the most valuable type-strain genomes for metagenomic binning, comparative biology and taxonomic classification.</title>
        <authorList>
            <person name="Goeker M."/>
        </authorList>
    </citation>
    <scope>NUCLEOTIDE SEQUENCE [LARGE SCALE GENOMIC DNA]</scope>
    <source>
        <strain evidence="4 5">DSM 101730</strain>
    </source>
</reference>
<dbReference type="SUPFAM" id="SSF56317">
    <property type="entry name" value="Carbon-nitrogen hydrolase"/>
    <property type="match status" value="1"/>
</dbReference>
<dbReference type="GO" id="GO:0016811">
    <property type="term" value="F:hydrolase activity, acting on carbon-nitrogen (but not peptide) bonds, in linear amides"/>
    <property type="evidence" value="ECO:0007669"/>
    <property type="project" value="InterPro"/>
</dbReference>
<evidence type="ECO:0000259" key="3">
    <source>
        <dbReference type="PROSITE" id="PS50263"/>
    </source>
</evidence>
<keyword evidence="2 4" id="KW-0378">Hydrolase</keyword>
<dbReference type="InterPro" id="IPR001110">
    <property type="entry name" value="UPF0012_CS"/>
</dbReference>
<evidence type="ECO:0000256" key="1">
    <source>
        <dbReference type="ARBA" id="ARBA00010613"/>
    </source>
</evidence>
<dbReference type="InterPro" id="IPR036526">
    <property type="entry name" value="C-N_Hydrolase_sf"/>
</dbReference>
<protein>
    <submittedName>
        <fullName evidence="4">Putative amidohydrolase</fullName>
    </submittedName>
</protein>
<proteinExistence type="inferred from homology"/>
<dbReference type="PANTHER" id="PTHR23088">
    <property type="entry name" value="NITRILASE-RELATED"/>
    <property type="match status" value="1"/>
</dbReference>
<dbReference type="Proteomes" id="UP000549457">
    <property type="component" value="Unassembled WGS sequence"/>
</dbReference>
<dbReference type="PROSITE" id="PS50263">
    <property type="entry name" value="CN_HYDROLASE"/>
    <property type="match status" value="1"/>
</dbReference>
<keyword evidence="5" id="KW-1185">Reference proteome</keyword>
<accession>A0A840SUT0</accession>
<comment type="similarity">
    <text evidence="1">Belongs to the carbon-nitrogen hydrolase superfamily. NIT1/NIT2 family.</text>
</comment>
<evidence type="ECO:0000313" key="5">
    <source>
        <dbReference type="Proteomes" id="UP000549457"/>
    </source>
</evidence>
<dbReference type="InterPro" id="IPR003010">
    <property type="entry name" value="C-N_Hydrolase"/>
</dbReference>
<dbReference type="Pfam" id="PF00795">
    <property type="entry name" value="CN_hydrolase"/>
    <property type="match status" value="1"/>
</dbReference>
<gene>
    <name evidence="4" type="ORF">HNP73_003540</name>
</gene>
<evidence type="ECO:0000313" key="4">
    <source>
        <dbReference type="EMBL" id="MBB5223586.1"/>
    </source>
</evidence>
<dbReference type="CDD" id="cd07572">
    <property type="entry name" value="nit"/>
    <property type="match status" value="1"/>
</dbReference>
<dbReference type="AlphaFoldDB" id="A0A840SUT0"/>
<sequence>MRAALVQLTSGDDPGANLEVTEALVREAAAGGAALILTPECTNMMSSSRERQREFLRPEAEDATLARMREVAAELGASVLLGSLLLKADDDADDDERFVNRSFLIGPDGGIAARYDKIHMFDVSLKDGESYRESAAFRPGDRAVLTEAAGLRLGLSICYDLRFPRLYRSLAQAGAEVLTVPAAFTVPTGEAHWHVLLRARAIECGAYVLAPAQSGTHPATAGKPRRTYGHSLAVGPWGEIIADAGDDGPGVTFVEIKRDEIARAREMVPSLRHDRDFSAP</sequence>
<comment type="caution">
    <text evidence="4">The sequence shown here is derived from an EMBL/GenBank/DDBJ whole genome shotgun (WGS) entry which is preliminary data.</text>
</comment>
<dbReference type="EMBL" id="JACHFM010000004">
    <property type="protein sequence ID" value="MBB5223586.1"/>
    <property type="molecule type" value="Genomic_DNA"/>
</dbReference>
<organism evidence="4 5">
    <name type="scientific">Amaricoccus macauensis</name>
    <dbReference type="NCBI Taxonomy" id="57001"/>
    <lineage>
        <taxon>Bacteria</taxon>
        <taxon>Pseudomonadati</taxon>
        <taxon>Pseudomonadota</taxon>
        <taxon>Alphaproteobacteria</taxon>
        <taxon>Rhodobacterales</taxon>
        <taxon>Paracoccaceae</taxon>
        <taxon>Amaricoccus</taxon>
    </lineage>
</organism>
<name>A0A840SUT0_9RHOB</name>
<dbReference type="PANTHER" id="PTHR23088:SF27">
    <property type="entry name" value="DEAMINATED GLUTATHIONE AMIDASE"/>
    <property type="match status" value="1"/>
</dbReference>
<evidence type="ECO:0000256" key="2">
    <source>
        <dbReference type="ARBA" id="ARBA00022801"/>
    </source>
</evidence>
<dbReference type="PROSITE" id="PS01227">
    <property type="entry name" value="UPF0012"/>
    <property type="match status" value="1"/>
</dbReference>
<dbReference type="Gene3D" id="3.60.110.10">
    <property type="entry name" value="Carbon-nitrogen hydrolase"/>
    <property type="match status" value="1"/>
</dbReference>